<evidence type="ECO:0000256" key="3">
    <source>
        <dbReference type="ARBA" id="ARBA00023026"/>
    </source>
</evidence>
<reference evidence="8" key="2">
    <citation type="submission" date="2012-01" db="EMBL/GenBank/DDBJ databases">
        <title>Complete sequence of chromosome of Rahnella aquatilis CIP 78.65.</title>
        <authorList>
            <person name="Lucas S."/>
            <person name="Han J."/>
            <person name="Lapidus A."/>
            <person name="Cheng J.-F."/>
            <person name="Goodwin L."/>
            <person name="Pitluck S."/>
            <person name="Peters L."/>
            <person name="Ovchinnikova G."/>
            <person name="Held B."/>
            <person name="Detter J.C."/>
            <person name="Han C."/>
            <person name="Tapia R."/>
            <person name="Land M."/>
            <person name="Hauser L."/>
            <person name="Kyrpides N."/>
            <person name="Ivanova N."/>
            <person name="Pagani I."/>
            <person name="Sobecky P."/>
            <person name="Martinez R."/>
            <person name="Woyke T."/>
        </authorList>
    </citation>
    <scope>NUCLEOTIDE SEQUENCE [LARGE SCALE GENOMIC DNA]</scope>
    <source>
        <strain evidence="8">ATCC 33071 / DSM 4594 / JCM 1683 / NBRC 105701 / NCIMB 13365 / CIP 78.65</strain>
    </source>
</reference>
<dbReference type="HOGENOM" id="CLU_000672_0_0_6"/>
<feature type="compositionally biased region" description="Polar residues" evidence="4">
    <location>
        <begin position="9"/>
        <end position="18"/>
    </location>
</feature>
<keyword evidence="2" id="KW-0964">Secreted</keyword>
<organism evidence="7 8">
    <name type="scientific">Rahnella aquatilis (strain ATCC 33071 / DSM 4594 / JCM 1683 / NBRC 105701 / NCIMB 13365 / CIP 78.65)</name>
    <dbReference type="NCBI Taxonomy" id="745277"/>
    <lineage>
        <taxon>Bacteria</taxon>
        <taxon>Pseudomonadati</taxon>
        <taxon>Pseudomonadota</taxon>
        <taxon>Gammaproteobacteria</taxon>
        <taxon>Enterobacterales</taxon>
        <taxon>Yersiniaceae</taxon>
        <taxon>Rahnella</taxon>
    </lineage>
</organism>
<protein>
    <submittedName>
        <fullName evidence="7">Virulence plasmid B protein</fullName>
    </submittedName>
</protein>
<evidence type="ECO:0000256" key="1">
    <source>
        <dbReference type="ARBA" id="ARBA00004613"/>
    </source>
</evidence>
<keyword evidence="3" id="KW-0843">Virulence</keyword>
<evidence type="ECO:0000313" key="7">
    <source>
        <dbReference type="EMBL" id="AEX52582.1"/>
    </source>
</evidence>
<evidence type="ECO:0000259" key="5">
    <source>
        <dbReference type="Pfam" id="PF12255"/>
    </source>
</evidence>
<name>H2IRT1_RAHAC</name>
<comment type="subcellular location">
    <subcellularLocation>
        <location evidence="1">Secreted</location>
    </subcellularLocation>
</comment>
<dbReference type="SUPFAM" id="SSF69318">
    <property type="entry name" value="Integrin alpha N-terminal domain"/>
    <property type="match status" value="1"/>
</dbReference>
<dbReference type="STRING" id="745277.Rahaq2_2747"/>
<dbReference type="eggNOG" id="COG3209">
    <property type="taxonomic scope" value="Bacteria"/>
</dbReference>
<dbReference type="InterPro" id="IPR022044">
    <property type="entry name" value="TcdB_toxin_mid/C"/>
</dbReference>
<keyword evidence="8" id="KW-1185">Reference proteome</keyword>
<dbReference type="InterPro" id="IPR003284">
    <property type="entry name" value="Sal_SpvB"/>
</dbReference>
<feature type="domain" description="Insecticide toxin TcdB middle/N-terminal" evidence="6">
    <location>
        <begin position="646"/>
        <end position="818"/>
    </location>
</feature>
<dbReference type="EMBL" id="CP003244">
    <property type="protein sequence ID" value="AEX52582.1"/>
    <property type="molecule type" value="Genomic_DNA"/>
</dbReference>
<dbReference type="Pfam" id="PF12255">
    <property type="entry name" value="TcdB_toxin_midC"/>
    <property type="match status" value="1"/>
</dbReference>
<dbReference type="PRINTS" id="PR01341">
    <property type="entry name" value="SALSPVBPROT"/>
</dbReference>
<dbReference type="GO" id="GO:0005737">
    <property type="term" value="C:cytoplasm"/>
    <property type="evidence" value="ECO:0007669"/>
    <property type="project" value="InterPro"/>
</dbReference>
<reference evidence="7 8" key="1">
    <citation type="journal article" date="2012" name="J. Bacteriol.">
        <title>Complete Genome Sequence of Rahnella aquatilis CIP 78.65.</title>
        <authorList>
            <person name="Martinez R.J."/>
            <person name="Bruce D."/>
            <person name="Detter C."/>
            <person name="Goodwin L.A."/>
            <person name="Han J."/>
            <person name="Han C.S."/>
            <person name="Held B."/>
            <person name="Land M.L."/>
            <person name="Mikhailova N."/>
            <person name="Nolan M."/>
            <person name="Pennacchio L."/>
            <person name="Pitluck S."/>
            <person name="Tapia R."/>
            <person name="Woyke T."/>
            <person name="Sobecky P.A."/>
        </authorList>
    </citation>
    <scope>NUCLEOTIDE SEQUENCE [LARGE SCALE GENOMIC DNA]</scope>
    <source>
        <strain evidence="8">ATCC 33071 / DSM 4594 / JCM 1683 / NBRC 105701 / NCIMB 13365 / CIP 78.65</strain>
    </source>
</reference>
<evidence type="ECO:0000259" key="6">
    <source>
        <dbReference type="Pfam" id="PF12256"/>
    </source>
</evidence>
<gene>
    <name evidence="7" type="ordered locus">Rahaq2_2747</name>
</gene>
<dbReference type="Pfam" id="PF12256">
    <property type="entry name" value="TcdB_toxin_midN"/>
    <property type="match status" value="1"/>
</dbReference>
<dbReference type="InterPro" id="IPR028994">
    <property type="entry name" value="Integrin_alpha_N"/>
</dbReference>
<dbReference type="GO" id="GO:0005576">
    <property type="term" value="C:extracellular region"/>
    <property type="evidence" value="ECO:0007669"/>
    <property type="project" value="UniProtKB-SubCell"/>
</dbReference>
<dbReference type="PATRIC" id="fig|745277.3.peg.2627"/>
<accession>H2IRT1</accession>
<sequence length="1475" mass="163913">MSVAGELCMTQQNQSRSVAVTPPSLPKGGGALPGMGEALGNIGPSGLASLSIPLPVSAGRGYGPDIGLSYSSSAGNGVFGLGWGVNIPYISRRTSQGVPQYTGQDEFLAPGGEVLMPERDENGQVITTTCAAYGEIQLNETWQVVRYSPRIEGAFTRIESWQHDTAQFWLLHGTDGQLHCFGKNANTQIADPDNTTHIAVWMLEESVSPGGEHIHYRYQPETTDGIAEGSVEASRDCRSQRYLVGIDYSNVVASPDLYAWQDLSASQHWLFTLVFDYGERGMDPDTAPLFTATGPWTLRQDPFSRYDYGFEIRTHRLCQQVLMFHHFPDELAEEDTLVSCLRLEYQQDPRLTVLVGAQSMAWDDAGTVQCVPPLDLRYNTFEPRLDADQWQPFDAMPGVDESPFYQLVDLFGEGLPGILYRAGQQWRYRAPERGSAEGDSVSYSAWQPLPWQPSLQPAKTRLMDITGNGKLDWLVTQPGLAGFFSLSPDAQWSNFTAFNTLPSEFFHTQAQLVDLTGDGLSDLAMIGPKSVRFYGNLREGFAPALTVSQRNDLTVAGRDARELVAFSDVLGSGQLHLVRIRYNDITVWPNLGGGVFAAPFQLAALDFDEQTFNPEQVLLADLDGSGTADLLYRESDQLRIWFNQSGNSLSAPVTLPLPEGTRYDRLCQVSAADVQGQGMASLIFSLPHPTPQHWRYDFATAKPWLLSGTNNNMGGDTSLIYRSSAQEWLDEKKENTQAVSQLPFPVHIVSQVVATDEITGNILTQQYRYRKGVYDGNEREFRGFGYLELQDSQRDWASDGSPISFTPPLLTKGWYHTGQQQDEASLYGTPYQDPLAFAISPTYFSEYSEEDEMDIPLQADDTDSWWLYRALKGQLLRSESYGLDGGDQENIPYQVSLNRYLVRRVQVACSSQPCVALVAPLEQWNWGYERLAVDPQVSQHVTIQRDEFATPLWSVNLNYPRRDQPADNPYPDTLPPTTWQSSYDDQQTFLRISEQRCSVYHLVDSQAWRLGLAHQQRQNFLSQPAWRGGGLRYEDLISPDGLLGHTQPRTFAGQSEVIYQGGDAPDFTALVDHCVVAELDDAALAAYDGALESEALQNMLLEAGYIQTERVLEAEGADEALVWAIEQGFTTFKALDGFYRPVTVQSTVLTGPTTFVWDDYNCLIVAVTDALGNTMFSAADYRFLQPWQGVDINDNTREVQRDALGNLIATTFYGSGQGVATGFDSLMSSPVTPGQSVADVIASAGQSIQPQASRVAYDLFSWMGQVIPLSFTSDEWQRLVSLRFLTPQGFIRSAGHQWLRHQKTATGLSAATRQILGEAKISPVQVATLTADRYPDDCAQQVRVAVAYQDGFGRPLQACGKVSPGEAWQRDADGELVVDENGQPVIIDAATRWAVSGRVEYDNKGLVVRQYQPGFVDDWQYVKDCAMRAEGYADDHYYDALGRENKVITAKGYLRKKSYYPWFVVSEDENDTLTA</sequence>
<dbReference type="InterPro" id="IPR022045">
    <property type="entry name" value="TcdB_toxin_mid/N"/>
</dbReference>
<proteinExistence type="predicted"/>
<feature type="domain" description="Insecticide toxin TcdB middle/C-terminal" evidence="5">
    <location>
        <begin position="866"/>
        <end position="1012"/>
    </location>
</feature>
<feature type="region of interest" description="Disordered" evidence="4">
    <location>
        <begin position="1"/>
        <end position="23"/>
    </location>
</feature>
<evidence type="ECO:0000313" key="8">
    <source>
        <dbReference type="Proteomes" id="UP000009010"/>
    </source>
</evidence>
<dbReference type="Pfam" id="PF03534">
    <property type="entry name" value="SpvB"/>
    <property type="match status" value="1"/>
</dbReference>
<evidence type="ECO:0000256" key="2">
    <source>
        <dbReference type="ARBA" id="ARBA00022525"/>
    </source>
</evidence>
<evidence type="ECO:0000256" key="4">
    <source>
        <dbReference type="SAM" id="MobiDB-lite"/>
    </source>
</evidence>
<dbReference type="Proteomes" id="UP000009010">
    <property type="component" value="Chromosome"/>
</dbReference>
<dbReference type="KEGG" id="raq:Rahaq2_2747"/>